<dbReference type="InterPro" id="IPR001789">
    <property type="entry name" value="Sig_transdc_resp-reg_receiver"/>
</dbReference>
<dbReference type="Gene3D" id="3.40.50.2300">
    <property type="match status" value="1"/>
</dbReference>
<dbReference type="InterPro" id="IPR050595">
    <property type="entry name" value="Bact_response_regulator"/>
</dbReference>
<sequence length="120" mass="13381">MKEKKILICDDDHGILEMLEMVLEEDGYQVVVEAKSINALNRIAEESPDLILLDIWMPVITGDQILSQLRADHTKSNIPVLMYSASTDGKLIAEKYGANGFIAKPFDLEDLLHKVSGLLI</sequence>
<gene>
    <name evidence="4" type="ORF">SAMN06265348_113197</name>
</gene>
<evidence type="ECO:0000313" key="5">
    <source>
        <dbReference type="Proteomes" id="UP000320300"/>
    </source>
</evidence>
<dbReference type="GO" id="GO:0000160">
    <property type="term" value="P:phosphorelay signal transduction system"/>
    <property type="evidence" value="ECO:0007669"/>
    <property type="project" value="InterPro"/>
</dbReference>
<dbReference type="EMBL" id="FXTN01000013">
    <property type="protein sequence ID" value="SMO96971.1"/>
    <property type="molecule type" value="Genomic_DNA"/>
</dbReference>
<dbReference type="InterPro" id="IPR011006">
    <property type="entry name" value="CheY-like_superfamily"/>
</dbReference>
<dbReference type="SMART" id="SM00448">
    <property type="entry name" value="REC"/>
    <property type="match status" value="1"/>
</dbReference>
<feature type="domain" description="Response regulatory" evidence="3">
    <location>
        <begin position="5"/>
        <end position="119"/>
    </location>
</feature>
<reference evidence="4 5" key="1">
    <citation type="submission" date="2017-05" db="EMBL/GenBank/DDBJ databases">
        <authorList>
            <person name="Varghese N."/>
            <person name="Submissions S."/>
        </authorList>
    </citation>
    <scope>NUCLEOTIDE SEQUENCE [LARGE SCALE GENOMIC DNA]</scope>
    <source>
        <strain evidence="4 5">DSM 19036</strain>
    </source>
</reference>
<dbReference type="RefSeq" id="WP_142530615.1">
    <property type="nucleotide sequence ID" value="NZ_CBCSJO010000012.1"/>
</dbReference>
<dbReference type="SUPFAM" id="SSF52172">
    <property type="entry name" value="CheY-like"/>
    <property type="match status" value="1"/>
</dbReference>
<dbReference type="PANTHER" id="PTHR44591">
    <property type="entry name" value="STRESS RESPONSE REGULATOR PROTEIN 1"/>
    <property type="match status" value="1"/>
</dbReference>
<evidence type="ECO:0000313" key="4">
    <source>
        <dbReference type="EMBL" id="SMO96971.1"/>
    </source>
</evidence>
<dbReference type="PROSITE" id="PS50110">
    <property type="entry name" value="RESPONSE_REGULATORY"/>
    <property type="match status" value="1"/>
</dbReference>
<evidence type="ECO:0000256" key="1">
    <source>
        <dbReference type="ARBA" id="ARBA00022553"/>
    </source>
</evidence>
<dbReference type="AlphaFoldDB" id="A0A521FNE3"/>
<dbReference type="PANTHER" id="PTHR44591:SF3">
    <property type="entry name" value="RESPONSE REGULATORY DOMAIN-CONTAINING PROTEIN"/>
    <property type="match status" value="1"/>
</dbReference>
<evidence type="ECO:0000256" key="2">
    <source>
        <dbReference type="PROSITE-ProRule" id="PRU00169"/>
    </source>
</evidence>
<organism evidence="4 5">
    <name type="scientific">Pedobacter westerhofensis</name>
    <dbReference type="NCBI Taxonomy" id="425512"/>
    <lineage>
        <taxon>Bacteria</taxon>
        <taxon>Pseudomonadati</taxon>
        <taxon>Bacteroidota</taxon>
        <taxon>Sphingobacteriia</taxon>
        <taxon>Sphingobacteriales</taxon>
        <taxon>Sphingobacteriaceae</taxon>
        <taxon>Pedobacter</taxon>
    </lineage>
</organism>
<dbReference type="Pfam" id="PF00072">
    <property type="entry name" value="Response_reg"/>
    <property type="match status" value="1"/>
</dbReference>
<proteinExistence type="predicted"/>
<keyword evidence="5" id="KW-1185">Reference proteome</keyword>
<protein>
    <submittedName>
        <fullName evidence="4">Response regulator receiver domain-containing protein</fullName>
    </submittedName>
</protein>
<name>A0A521FNE3_9SPHI</name>
<keyword evidence="1 2" id="KW-0597">Phosphoprotein</keyword>
<evidence type="ECO:0000259" key="3">
    <source>
        <dbReference type="PROSITE" id="PS50110"/>
    </source>
</evidence>
<dbReference type="Proteomes" id="UP000320300">
    <property type="component" value="Unassembled WGS sequence"/>
</dbReference>
<dbReference type="OrthoDB" id="9789181at2"/>
<accession>A0A521FNE3</accession>
<feature type="modified residue" description="4-aspartylphosphate" evidence="2">
    <location>
        <position position="54"/>
    </location>
</feature>